<proteinExistence type="predicted"/>
<feature type="compositionally biased region" description="Polar residues" evidence="1">
    <location>
        <begin position="281"/>
        <end position="291"/>
    </location>
</feature>
<evidence type="ECO:0000313" key="3">
    <source>
        <dbReference type="Proteomes" id="UP000054007"/>
    </source>
</evidence>
<protein>
    <submittedName>
        <fullName evidence="2">Uncharacterized protein</fullName>
    </submittedName>
</protein>
<sequence length="452" mass="50981">MTDTKSLSPRPITTAHAPSAHLRAVVSIVVQETSSYLRSVGIHFEYGAHPIDCDVSLLRDTAPSPSIVILSYALRLLCHAMVFQVAGTSRLTVRINVKTIHEWLEKVAVYGRDFWLKHKDPRLGMLPIDKRLLNLIADATRELEQHYDVRVNWQYASSGTDRELSILRNLPPLKETRTAEGVSIEYRAVEQMFRIARNAEFSDEAARYYCYLQHLSLEAAALSNLPSPTRVPPPPSTCTRDSQSRSPSRSPRPISRKRPPRTLSPPRHRSRVRHTSRTVSPCPTRQSTTRYPHSRNTSSTNSPSSRDLRLPPLRSTTPKSIRQEGLSQSFVDWVDSLKSGARPPPSRAVTPGPSAAHMRGTSNSPGGSPPSTREDDRLTSHARTRWDNDLRPCRRQTMSPRFQDIQGRSQSRDSSVIPSKRSLVDADYNGARTDRRPGEHIDNIRRRASKKY</sequence>
<feature type="compositionally biased region" description="Polar residues" evidence="1">
    <location>
        <begin position="314"/>
        <end position="330"/>
    </location>
</feature>
<feature type="compositionally biased region" description="Low complexity" evidence="1">
    <location>
        <begin position="360"/>
        <end position="371"/>
    </location>
</feature>
<feature type="compositionally biased region" description="Low complexity" evidence="1">
    <location>
        <begin position="294"/>
        <end position="305"/>
    </location>
</feature>
<feature type="region of interest" description="Disordered" evidence="1">
    <location>
        <begin position="224"/>
        <end position="452"/>
    </location>
</feature>
<evidence type="ECO:0000256" key="1">
    <source>
        <dbReference type="SAM" id="MobiDB-lite"/>
    </source>
</evidence>
<feature type="compositionally biased region" description="Basic and acidic residues" evidence="1">
    <location>
        <begin position="372"/>
        <end position="392"/>
    </location>
</feature>
<evidence type="ECO:0000313" key="2">
    <source>
        <dbReference type="EMBL" id="KIY67706.1"/>
    </source>
</evidence>
<dbReference type="Proteomes" id="UP000054007">
    <property type="component" value="Unassembled WGS sequence"/>
</dbReference>
<name>A0A0D7BDR6_9AGAR</name>
<feature type="compositionally biased region" description="Basic residues" evidence="1">
    <location>
        <begin position="254"/>
        <end position="276"/>
    </location>
</feature>
<reference evidence="2 3" key="1">
    <citation type="journal article" date="2015" name="Fungal Genet. Biol.">
        <title>Evolution of novel wood decay mechanisms in Agaricales revealed by the genome sequences of Fistulina hepatica and Cylindrobasidium torrendii.</title>
        <authorList>
            <person name="Floudas D."/>
            <person name="Held B.W."/>
            <person name="Riley R."/>
            <person name="Nagy L.G."/>
            <person name="Koehler G."/>
            <person name="Ransdell A.S."/>
            <person name="Younus H."/>
            <person name="Chow J."/>
            <person name="Chiniquy J."/>
            <person name="Lipzen A."/>
            <person name="Tritt A."/>
            <person name="Sun H."/>
            <person name="Haridas S."/>
            <person name="LaButti K."/>
            <person name="Ohm R.A."/>
            <person name="Kues U."/>
            <person name="Blanchette R.A."/>
            <person name="Grigoriev I.V."/>
            <person name="Minto R.E."/>
            <person name="Hibbett D.S."/>
        </authorList>
    </citation>
    <scope>NUCLEOTIDE SEQUENCE [LARGE SCALE GENOMIC DNA]</scope>
    <source>
        <strain evidence="2 3">FP15055 ss-10</strain>
    </source>
</reference>
<keyword evidence="3" id="KW-1185">Reference proteome</keyword>
<feature type="compositionally biased region" description="Basic and acidic residues" evidence="1">
    <location>
        <begin position="432"/>
        <end position="445"/>
    </location>
</feature>
<feature type="compositionally biased region" description="Low complexity" evidence="1">
    <location>
        <begin position="237"/>
        <end position="253"/>
    </location>
</feature>
<accession>A0A0D7BDR6</accession>
<feature type="compositionally biased region" description="Polar residues" evidence="1">
    <location>
        <begin position="396"/>
        <end position="417"/>
    </location>
</feature>
<dbReference type="AlphaFoldDB" id="A0A0D7BDR6"/>
<gene>
    <name evidence="2" type="ORF">CYLTODRAFT_490399</name>
</gene>
<organism evidence="2 3">
    <name type="scientific">Cylindrobasidium torrendii FP15055 ss-10</name>
    <dbReference type="NCBI Taxonomy" id="1314674"/>
    <lineage>
        <taxon>Eukaryota</taxon>
        <taxon>Fungi</taxon>
        <taxon>Dikarya</taxon>
        <taxon>Basidiomycota</taxon>
        <taxon>Agaricomycotina</taxon>
        <taxon>Agaricomycetes</taxon>
        <taxon>Agaricomycetidae</taxon>
        <taxon>Agaricales</taxon>
        <taxon>Marasmiineae</taxon>
        <taxon>Physalacriaceae</taxon>
        <taxon>Cylindrobasidium</taxon>
    </lineage>
</organism>
<dbReference type="EMBL" id="KN880519">
    <property type="protein sequence ID" value="KIY67706.1"/>
    <property type="molecule type" value="Genomic_DNA"/>
</dbReference>